<dbReference type="Proteomes" id="UP000663873">
    <property type="component" value="Unassembled WGS sequence"/>
</dbReference>
<keyword evidence="4" id="KW-0808">Transferase</keyword>
<keyword evidence="23" id="KW-1185">Reference proteome</keyword>
<dbReference type="Proteomes" id="UP000663869">
    <property type="component" value="Unassembled WGS sequence"/>
</dbReference>
<dbReference type="Pfam" id="PF00069">
    <property type="entry name" value="Pkinase"/>
    <property type="match status" value="1"/>
</dbReference>
<organism evidence="18 23">
    <name type="scientific">Rotaria socialis</name>
    <dbReference type="NCBI Taxonomy" id="392032"/>
    <lineage>
        <taxon>Eukaryota</taxon>
        <taxon>Metazoa</taxon>
        <taxon>Spiralia</taxon>
        <taxon>Gnathifera</taxon>
        <taxon>Rotifera</taxon>
        <taxon>Eurotatoria</taxon>
        <taxon>Bdelloidea</taxon>
        <taxon>Philodinida</taxon>
        <taxon>Philodinidae</taxon>
        <taxon>Rotaria</taxon>
    </lineage>
</organism>
<dbReference type="EMBL" id="CAJNYT010003013">
    <property type="protein sequence ID" value="CAF3518315.1"/>
    <property type="molecule type" value="Genomic_DNA"/>
</dbReference>
<dbReference type="Proteomes" id="UP000663872">
    <property type="component" value="Unassembled WGS sequence"/>
</dbReference>
<dbReference type="InterPro" id="IPR000719">
    <property type="entry name" value="Prot_kinase_dom"/>
</dbReference>
<dbReference type="Proteomes" id="UP000663848">
    <property type="component" value="Unassembled WGS sequence"/>
</dbReference>
<evidence type="ECO:0000256" key="1">
    <source>
        <dbReference type="ARBA" id="ARBA00009903"/>
    </source>
</evidence>
<dbReference type="InterPro" id="IPR036871">
    <property type="entry name" value="PX_dom_sf"/>
</dbReference>
<keyword evidence="6" id="KW-0418">Kinase</keyword>
<dbReference type="EMBL" id="CAJOBQ010001098">
    <property type="protein sequence ID" value="CAF4454948.1"/>
    <property type="molecule type" value="Genomic_DNA"/>
</dbReference>
<protein>
    <submittedName>
        <fullName evidence="18">Uncharacterized protein</fullName>
    </submittedName>
</protein>
<evidence type="ECO:0000259" key="10">
    <source>
        <dbReference type="PROSITE" id="PS50011"/>
    </source>
</evidence>
<dbReference type="Proteomes" id="UP000663825">
    <property type="component" value="Unassembled WGS sequence"/>
</dbReference>
<dbReference type="Proteomes" id="UP000663865">
    <property type="component" value="Unassembled WGS sequence"/>
</dbReference>
<evidence type="ECO:0000256" key="8">
    <source>
        <dbReference type="PROSITE-ProRule" id="PRU10141"/>
    </source>
</evidence>
<feature type="compositionally biased region" description="Polar residues" evidence="9">
    <location>
        <begin position="129"/>
        <end position="152"/>
    </location>
</feature>
<dbReference type="InterPro" id="IPR017892">
    <property type="entry name" value="Pkinase_C"/>
</dbReference>
<feature type="domain" description="AGC-kinase C-terminal" evidence="12">
    <location>
        <begin position="444"/>
        <end position="514"/>
    </location>
</feature>
<dbReference type="EMBL" id="CAJOBS010001210">
    <property type="protein sequence ID" value="CAF4702717.1"/>
    <property type="molecule type" value="Genomic_DNA"/>
</dbReference>
<dbReference type="EMBL" id="CAJNXB010004002">
    <property type="protein sequence ID" value="CAF3351608.1"/>
    <property type="molecule type" value="Genomic_DNA"/>
</dbReference>
<dbReference type="PROSITE" id="PS00108">
    <property type="entry name" value="PROTEIN_KINASE_ST"/>
    <property type="match status" value="1"/>
</dbReference>
<evidence type="ECO:0000313" key="19">
    <source>
        <dbReference type="EMBL" id="CAF4348974.1"/>
    </source>
</evidence>
<evidence type="ECO:0000256" key="6">
    <source>
        <dbReference type="ARBA" id="ARBA00022777"/>
    </source>
</evidence>
<evidence type="ECO:0000256" key="3">
    <source>
        <dbReference type="ARBA" id="ARBA00022553"/>
    </source>
</evidence>
<sequence>MNSSTASSSNTHPTGSLTLHVLDAQTSAENGRKFTKYKVAVNYNGQDWEIWRRYKEFHTLNEKLRRVRSDLKLPGRRLLGDSFEPDFVLKRQRGLNDYVQQISNNSQILNLPEFIDFFGLYKASSNISPKSTTSTTPLNNGKTNSTVVQTGSEDTDDPSTPSDISRVNLGKTEKTAVKPDDFEFRTCIGKGSFGKVYLARHKTEDMIYAVKVVSKALIKRKKEERHIMAERDVLVKNTRHPFLVSLQYSFQTPDKLYFVMDFVNGGELFFHLQQERAFGEQRARFYAAEITSAIGYLHKLDIIYRDLKPENILLDREGHIRLTDFGLCKVMLSSEGREGRTATFCGTPEYLAPEVLRREAYTKAVDWWCLGSVTYEMLCARPPFYSRDVNEMYENILSRPLRFIGNVSERARNLIEQLLRKLPNERLGSGPDDVNEIKRQPFFDQIDWEKLEARKIAPPWKPSVSGPTDLGQVDKVFTQETISPSVQEHYIGSVTNKDPLFNGFTYMPETLIND</sequence>
<dbReference type="Pfam" id="PF00433">
    <property type="entry name" value="Pkinase_C"/>
    <property type="match status" value="1"/>
</dbReference>
<gene>
    <name evidence="16" type="ORF">FME351_LOCUS15586</name>
    <name evidence="17" type="ORF">GRG538_LOCUS18602</name>
    <name evidence="19" type="ORF">HFQ381_LOCUS16612</name>
    <name evidence="14" type="ORF">KIK155_LOCUS7081</name>
    <name evidence="15" type="ORF">LUA448_LOCUS22952</name>
    <name evidence="21" type="ORF">QYT958_LOCUS6202</name>
    <name evidence="13" type="ORF">TIS948_LOCUS23335</name>
    <name evidence="22" type="ORF">TOA249_LOCUS17154</name>
    <name evidence="20" type="ORF">TSG867_LOCUS17298</name>
    <name evidence="18" type="ORF">UJA718_LOCUS13040</name>
</gene>
<dbReference type="EMBL" id="CAJOBO010001187">
    <property type="protein sequence ID" value="CAF4348974.1"/>
    <property type="molecule type" value="Genomic_DNA"/>
</dbReference>
<dbReference type="SMART" id="SM00312">
    <property type="entry name" value="PX"/>
    <property type="match status" value="1"/>
</dbReference>
<dbReference type="InterPro" id="IPR001683">
    <property type="entry name" value="PX_dom"/>
</dbReference>
<feature type="region of interest" description="Disordered" evidence="9">
    <location>
        <begin position="129"/>
        <end position="165"/>
    </location>
</feature>
<evidence type="ECO:0000259" key="12">
    <source>
        <dbReference type="PROSITE" id="PS51285"/>
    </source>
</evidence>
<evidence type="ECO:0000313" key="15">
    <source>
        <dbReference type="EMBL" id="CAF3465238.1"/>
    </source>
</evidence>
<evidence type="ECO:0000313" key="21">
    <source>
        <dbReference type="EMBL" id="CAF4521173.1"/>
    </source>
</evidence>
<dbReference type="Proteomes" id="UP000663838">
    <property type="component" value="Unassembled WGS sequence"/>
</dbReference>
<feature type="binding site" evidence="8">
    <location>
        <position position="211"/>
    </location>
    <ligand>
        <name>ATP</name>
        <dbReference type="ChEBI" id="CHEBI:30616"/>
    </ligand>
</feature>
<dbReference type="EMBL" id="CAJOBP010001735">
    <property type="protein sequence ID" value="CAF4307485.1"/>
    <property type="molecule type" value="Genomic_DNA"/>
</dbReference>
<dbReference type="GO" id="GO:0004674">
    <property type="term" value="F:protein serine/threonine kinase activity"/>
    <property type="evidence" value="ECO:0007669"/>
    <property type="project" value="UniProtKB-KW"/>
</dbReference>
<name>A0A820IHG8_9BILA</name>
<proteinExistence type="inferred from homology"/>
<dbReference type="EMBL" id="CAJNYV010000856">
    <property type="protein sequence ID" value="CAF3389700.1"/>
    <property type="molecule type" value="Genomic_DNA"/>
</dbReference>
<dbReference type="PROSITE" id="PS51285">
    <property type="entry name" value="AGC_KINASE_CTER"/>
    <property type="match status" value="1"/>
</dbReference>
<dbReference type="SUPFAM" id="SSF64268">
    <property type="entry name" value="PX domain"/>
    <property type="match status" value="1"/>
</dbReference>
<evidence type="ECO:0000256" key="2">
    <source>
        <dbReference type="ARBA" id="ARBA00022527"/>
    </source>
</evidence>
<dbReference type="GO" id="GO:0005524">
    <property type="term" value="F:ATP binding"/>
    <property type="evidence" value="ECO:0007669"/>
    <property type="project" value="UniProtKB-UniRule"/>
</dbReference>
<dbReference type="InterPro" id="IPR011009">
    <property type="entry name" value="Kinase-like_dom_sf"/>
</dbReference>
<dbReference type="OrthoDB" id="63267at2759"/>
<evidence type="ECO:0000313" key="17">
    <source>
        <dbReference type="EMBL" id="CAF3518315.1"/>
    </source>
</evidence>
<dbReference type="EMBL" id="CAJOBR010000541">
    <property type="protein sequence ID" value="CAF4521173.1"/>
    <property type="molecule type" value="Genomic_DNA"/>
</dbReference>
<evidence type="ECO:0000313" key="18">
    <source>
        <dbReference type="EMBL" id="CAF4307485.1"/>
    </source>
</evidence>
<dbReference type="GO" id="GO:0035091">
    <property type="term" value="F:phosphatidylinositol binding"/>
    <property type="evidence" value="ECO:0007669"/>
    <property type="project" value="InterPro"/>
</dbReference>
<comment type="caution">
    <text evidence="18">The sequence shown here is derived from an EMBL/GenBank/DDBJ whole genome shotgun (WGS) entry which is preliminary data.</text>
</comment>
<dbReference type="InterPro" id="IPR017441">
    <property type="entry name" value="Protein_kinase_ATP_BS"/>
</dbReference>
<dbReference type="SMART" id="SM00220">
    <property type="entry name" value="S_TKc"/>
    <property type="match status" value="1"/>
</dbReference>
<dbReference type="InterPro" id="IPR008271">
    <property type="entry name" value="Ser/Thr_kinase_AS"/>
</dbReference>
<dbReference type="EMBL" id="CAJNYD010002956">
    <property type="protein sequence ID" value="CAF3465238.1"/>
    <property type="molecule type" value="Genomic_DNA"/>
</dbReference>
<keyword evidence="7 8" id="KW-0067">ATP-binding</keyword>
<comment type="similarity">
    <text evidence="1">Belongs to the protein kinase superfamily. AGC Ser/Thr protein kinase family.</text>
</comment>
<dbReference type="Proteomes" id="UP000663833">
    <property type="component" value="Unassembled WGS sequence"/>
</dbReference>
<dbReference type="Gene3D" id="1.10.510.10">
    <property type="entry name" value="Transferase(Phosphotransferase) domain 1"/>
    <property type="match status" value="1"/>
</dbReference>
<evidence type="ECO:0000256" key="9">
    <source>
        <dbReference type="SAM" id="MobiDB-lite"/>
    </source>
</evidence>
<keyword evidence="3" id="KW-0597">Phosphoprotein</keyword>
<evidence type="ECO:0000313" key="20">
    <source>
        <dbReference type="EMBL" id="CAF4454948.1"/>
    </source>
</evidence>
<dbReference type="FunFam" id="3.30.200.20:FF:000103">
    <property type="entry name" value="Protein kinase C"/>
    <property type="match status" value="1"/>
</dbReference>
<reference evidence="18" key="1">
    <citation type="submission" date="2021-02" db="EMBL/GenBank/DDBJ databases">
        <authorList>
            <person name="Nowell W R."/>
        </authorList>
    </citation>
    <scope>NUCLEOTIDE SEQUENCE</scope>
</reference>
<evidence type="ECO:0000256" key="7">
    <source>
        <dbReference type="ARBA" id="ARBA00022840"/>
    </source>
</evidence>
<dbReference type="FunFam" id="1.10.510.10:FF:000008">
    <property type="entry name" value="Non-specific serine/threonine protein kinase"/>
    <property type="match status" value="1"/>
</dbReference>
<dbReference type="SUPFAM" id="SSF56112">
    <property type="entry name" value="Protein kinase-like (PK-like)"/>
    <property type="match status" value="1"/>
</dbReference>
<dbReference type="Pfam" id="PF00787">
    <property type="entry name" value="PX"/>
    <property type="match status" value="1"/>
</dbReference>
<feature type="domain" description="PX" evidence="11">
    <location>
        <begin position="15"/>
        <end position="125"/>
    </location>
</feature>
<dbReference type="PROSITE" id="PS50011">
    <property type="entry name" value="PROTEIN_KINASE_DOM"/>
    <property type="match status" value="1"/>
</dbReference>
<dbReference type="EMBL" id="CAJNYU010001929">
    <property type="protein sequence ID" value="CAF3482324.1"/>
    <property type="molecule type" value="Genomic_DNA"/>
</dbReference>
<dbReference type="Proteomes" id="UP000663851">
    <property type="component" value="Unassembled WGS sequence"/>
</dbReference>
<evidence type="ECO:0000256" key="4">
    <source>
        <dbReference type="ARBA" id="ARBA00022679"/>
    </source>
</evidence>
<feature type="domain" description="Protein kinase" evidence="10">
    <location>
        <begin position="182"/>
        <end position="443"/>
    </location>
</feature>
<evidence type="ECO:0000256" key="5">
    <source>
        <dbReference type="ARBA" id="ARBA00022741"/>
    </source>
</evidence>
<dbReference type="InterPro" id="IPR000961">
    <property type="entry name" value="AGC-kinase_C"/>
</dbReference>
<dbReference type="Gene3D" id="3.30.1520.10">
    <property type="entry name" value="Phox-like domain"/>
    <property type="match status" value="1"/>
</dbReference>
<dbReference type="AlphaFoldDB" id="A0A820IHG8"/>
<accession>A0A820IHG8</accession>
<keyword evidence="2" id="KW-0723">Serine/threonine-protein kinase</keyword>
<evidence type="ECO:0000313" key="23">
    <source>
        <dbReference type="Proteomes" id="UP000663873"/>
    </source>
</evidence>
<evidence type="ECO:0000313" key="16">
    <source>
        <dbReference type="EMBL" id="CAF3482324.1"/>
    </source>
</evidence>
<dbReference type="Proteomes" id="UP000663862">
    <property type="component" value="Unassembled WGS sequence"/>
</dbReference>
<evidence type="ECO:0000313" key="14">
    <source>
        <dbReference type="EMBL" id="CAF3389700.1"/>
    </source>
</evidence>
<dbReference type="PROSITE" id="PS50195">
    <property type="entry name" value="PX"/>
    <property type="match status" value="1"/>
</dbReference>
<evidence type="ECO:0000313" key="22">
    <source>
        <dbReference type="EMBL" id="CAF4702717.1"/>
    </source>
</evidence>
<dbReference type="PANTHER" id="PTHR24351">
    <property type="entry name" value="RIBOSOMAL PROTEIN S6 KINASE"/>
    <property type="match status" value="1"/>
</dbReference>
<evidence type="ECO:0000259" key="11">
    <source>
        <dbReference type="PROSITE" id="PS50195"/>
    </source>
</evidence>
<dbReference type="PROSITE" id="PS00107">
    <property type="entry name" value="PROTEIN_KINASE_ATP"/>
    <property type="match status" value="1"/>
</dbReference>
<keyword evidence="5 8" id="KW-0547">Nucleotide-binding</keyword>
<evidence type="ECO:0000313" key="13">
    <source>
        <dbReference type="EMBL" id="CAF3351608.1"/>
    </source>
</evidence>
<dbReference type="Gene3D" id="3.30.200.20">
    <property type="entry name" value="Phosphorylase Kinase, domain 1"/>
    <property type="match status" value="1"/>
</dbReference>
<dbReference type="SMART" id="SM00133">
    <property type="entry name" value="S_TK_X"/>
    <property type="match status" value="1"/>
</dbReference>